<evidence type="ECO:0000313" key="4">
    <source>
        <dbReference type="Proteomes" id="UP000324252"/>
    </source>
</evidence>
<feature type="transmembrane region" description="Helical" evidence="1">
    <location>
        <begin position="37"/>
        <end position="55"/>
    </location>
</feature>
<keyword evidence="1" id="KW-0812">Transmembrane</keyword>
<sequence>MTKNVGNIDRIVRVVIGVLLIIGALMGYGWWMWIGVVPLATGLMGSCLLYSLLGINTCKTG</sequence>
<evidence type="ECO:0000259" key="2">
    <source>
        <dbReference type="Pfam" id="PF11127"/>
    </source>
</evidence>
<evidence type="ECO:0000256" key="1">
    <source>
        <dbReference type="SAM" id="Phobius"/>
    </source>
</evidence>
<keyword evidence="1" id="KW-1133">Transmembrane helix</keyword>
<accession>A0A1H0EYQ0</accession>
<proteinExistence type="predicted"/>
<keyword evidence="4" id="KW-1185">Reference proteome</keyword>
<keyword evidence="1" id="KW-0472">Membrane</keyword>
<organism evidence="3 4">
    <name type="scientific">Lutimaribacter pacificus</name>
    <dbReference type="NCBI Taxonomy" id="391948"/>
    <lineage>
        <taxon>Bacteria</taxon>
        <taxon>Pseudomonadati</taxon>
        <taxon>Pseudomonadota</taxon>
        <taxon>Alphaproteobacteria</taxon>
        <taxon>Rhodobacterales</taxon>
        <taxon>Roseobacteraceae</taxon>
        <taxon>Lutimaribacter</taxon>
    </lineage>
</organism>
<dbReference type="InterPro" id="IPR021309">
    <property type="entry name" value="YgaP-like_TM"/>
</dbReference>
<protein>
    <recommendedName>
        <fullName evidence="2">Inner membrane protein YgaP-like transmembrane domain-containing protein</fullName>
    </recommendedName>
</protein>
<dbReference type="RefSeq" id="WP_149787500.1">
    <property type="nucleotide sequence ID" value="NZ_FNIO01000002.1"/>
</dbReference>
<reference evidence="3 4" key="1">
    <citation type="submission" date="2016-11" db="EMBL/GenBank/DDBJ databases">
        <authorList>
            <person name="Varghese N."/>
            <person name="Submissions S."/>
        </authorList>
    </citation>
    <scope>NUCLEOTIDE SEQUENCE [LARGE SCALE GENOMIC DNA]</scope>
    <source>
        <strain evidence="3 4">DSM 29620</strain>
    </source>
</reference>
<feature type="domain" description="Inner membrane protein YgaP-like transmembrane" evidence="2">
    <location>
        <begin position="1"/>
        <end position="60"/>
    </location>
</feature>
<evidence type="ECO:0000313" key="3">
    <source>
        <dbReference type="EMBL" id="SHK42633.1"/>
    </source>
</evidence>
<dbReference type="EMBL" id="FQZZ01000005">
    <property type="protein sequence ID" value="SHK42633.1"/>
    <property type="molecule type" value="Genomic_DNA"/>
</dbReference>
<feature type="transmembrane region" description="Helical" evidence="1">
    <location>
        <begin position="12"/>
        <end position="31"/>
    </location>
</feature>
<dbReference type="AlphaFoldDB" id="A0A1H0EYQ0"/>
<gene>
    <name evidence="3" type="ORF">SAMN05444142_105119</name>
</gene>
<dbReference type="Pfam" id="PF11127">
    <property type="entry name" value="YgaP-like_TM"/>
    <property type="match status" value="1"/>
</dbReference>
<dbReference type="Proteomes" id="UP000324252">
    <property type="component" value="Unassembled WGS sequence"/>
</dbReference>
<name>A0A1H0EYQ0_9RHOB</name>
<dbReference type="OrthoDB" id="9804804at2"/>